<evidence type="ECO:0000256" key="13">
    <source>
        <dbReference type="RuleBase" id="RU003767"/>
    </source>
</evidence>
<evidence type="ECO:0000313" key="16">
    <source>
        <dbReference type="EMBL" id="KFP87762.1"/>
    </source>
</evidence>
<evidence type="ECO:0000313" key="17">
    <source>
        <dbReference type="Proteomes" id="UP000054244"/>
    </source>
</evidence>
<dbReference type="FunFam" id="1.10.20.10:FF:000103">
    <property type="entry name" value="Histone H2A type 1"/>
    <property type="match status" value="1"/>
</dbReference>
<keyword evidence="11 13" id="KW-0539">Nucleus</keyword>
<dbReference type="InterPro" id="IPR007125">
    <property type="entry name" value="H2A/H2B/H3"/>
</dbReference>
<dbReference type="SMART" id="SM00414">
    <property type="entry name" value="H2A"/>
    <property type="match status" value="1"/>
</dbReference>
<dbReference type="InterPro" id="IPR032458">
    <property type="entry name" value="Histone_H2A_CS"/>
</dbReference>
<dbReference type="AlphaFoldDB" id="A0A091NFD7"/>
<evidence type="ECO:0000256" key="4">
    <source>
        <dbReference type="ARBA" id="ARBA00010691"/>
    </source>
</evidence>
<evidence type="ECO:0000256" key="1">
    <source>
        <dbReference type="ARBA" id="ARBA00002001"/>
    </source>
</evidence>
<feature type="domain" description="Histone H2A C-terminal" evidence="15">
    <location>
        <begin position="79"/>
        <end position="109"/>
    </location>
</feature>
<evidence type="ECO:0000256" key="11">
    <source>
        <dbReference type="ARBA" id="ARBA00023242"/>
    </source>
</evidence>
<dbReference type="Gene3D" id="1.10.20.10">
    <property type="entry name" value="Histone, subunit A"/>
    <property type="match status" value="1"/>
</dbReference>
<evidence type="ECO:0000256" key="2">
    <source>
        <dbReference type="ARBA" id="ARBA00004123"/>
    </source>
</evidence>
<keyword evidence="10 13" id="KW-0238">DNA-binding</keyword>
<evidence type="ECO:0000256" key="3">
    <source>
        <dbReference type="ARBA" id="ARBA00004286"/>
    </source>
</evidence>
<dbReference type="PRINTS" id="PR00620">
    <property type="entry name" value="HISTONEH2A"/>
</dbReference>
<feature type="domain" description="Core Histone H2A/H2B/H3" evidence="14">
    <location>
        <begin position="4"/>
        <end position="76"/>
    </location>
</feature>
<keyword evidence="6" id="KW-1017">Isopeptide bond</keyword>
<dbReference type="GO" id="GO:0000786">
    <property type="term" value="C:nucleosome"/>
    <property type="evidence" value="ECO:0007669"/>
    <property type="project" value="UniProtKB-KW"/>
</dbReference>
<keyword evidence="7" id="KW-0597">Phosphoprotein</keyword>
<keyword evidence="9" id="KW-0007">Acetylation</keyword>
<reference evidence="16 17" key="1">
    <citation type="submission" date="2014-04" db="EMBL/GenBank/DDBJ databases">
        <title>Genome evolution of avian class.</title>
        <authorList>
            <person name="Zhang G."/>
            <person name="Li C."/>
        </authorList>
    </citation>
    <scope>NUCLEOTIDE SEQUENCE [LARGE SCALE GENOMIC DNA]</scope>
    <source>
        <strain evidence="16">BGI_N311</strain>
    </source>
</reference>
<name>A0A091NFD7_APAVI</name>
<evidence type="ECO:0000256" key="10">
    <source>
        <dbReference type="ARBA" id="ARBA00023125"/>
    </source>
</evidence>
<evidence type="ECO:0000259" key="15">
    <source>
        <dbReference type="Pfam" id="PF16211"/>
    </source>
</evidence>
<comment type="function">
    <text evidence="1">Core component of nucleosome. Nucleosomes wrap and compact DNA into chromatin, limiting DNA accessibility to the cellular machineries which require DNA as a template. Histones thereby play a central role in transcription regulation, DNA repair, DNA replication and chromosomal stability. DNA accessibility is regulated via a complex set of post-translational modifications of histones, also called histone code, and nucleosome remodeling.</text>
</comment>
<gene>
    <name evidence="16" type="ORF">N311_02379</name>
</gene>
<feature type="non-terminal residue" evidence="16">
    <location>
        <position position="110"/>
    </location>
</feature>
<keyword evidence="12 13" id="KW-0544">Nucleosome core</keyword>
<comment type="subcellular location">
    <subcellularLocation>
        <location evidence="3">Chromosome</location>
    </subcellularLocation>
    <subcellularLocation>
        <location evidence="2 13">Nucleus</location>
    </subcellularLocation>
</comment>
<comment type="subunit">
    <text evidence="13">The nucleosome is a histone octamer containing two molecules each of H2A, H2B, H3 and H4 assembled in one H3-H4 heterotetramer and two H2A-H2B heterodimers. The octamer wraps approximately 147 bp of DNA.</text>
</comment>
<dbReference type="Proteomes" id="UP000054244">
    <property type="component" value="Unassembled WGS sequence"/>
</dbReference>
<dbReference type="Pfam" id="PF00125">
    <property type="entry name" value="Histone"/>
    <property type="match status" value="1"/>
</dbReference>
<evidence type="ECO:0000256" key="9">
    <source>
        <dbReference type="ARBA" id="ARBA00022990"/>
    </source>
</evidence>
<evidence type="ECO:0000256" key="8">
    <source>
        <dbReference type="ARBA" id="ARBA00022843"/>
    </source>
</evidence>
<accession>A0A091NFD7</accession>
<dbReference type="InterPro" id="IPR032454">
    <property type="entry name" value="Histone_H2A_C"/>
</dbReference>
<dbReference type="GO" id="GO:0003677">
    <property type="term" value="F:DNA binding"/>
    <property type="evidence" value="ECO:0007669"/>
    <property type="project" value="UniProtKB-KW"/>
</dbReference>
<evidence type="ECO:0000259" key="14">
    <source>
        <dbReference type="Pfam" id="PF00125"/>
    </source>
</evidence>
<dbReference type="CDD" id="cd00074">
    <property type="entry name" value="HFD_H2A"/>
    <property type="match status" value="1"/>
</dbReference>
<evidence type="ECO:0000256" key="6">
    <source>
        <dbReference type="ARBA" id="ARBA00022499"/>
    </source>
</evidence>
<dbReference type="PANTHER" id="PTHR23430">
    <property type="entry name" value="HISTONE H2A"/>
    <property type="match status" value="1"/>
</dbReference>
<dbReference type="EMBL" id="KL381719">
    <property type="protein sequence ID" value="KFP87762.1"/>
    <property type="molecule type" value="Genomic_DNA"/>
</dbReference>
<proteinExistence type="inferred from homology"/>
<feature type="non-terminal residue" evidence="16">
    <location>
        <position position="1"/>
    </location>
</feature>
<protein>
    <recommendedName>
        <fullName evidence="13">Histone H2A</fullName>
    </recommendedName>
</protein>
<dbReference type="SUPFAM" id="SSF47113">
    <property type="entry name" value="Histone-fold"/>
    <property type="match status" value="1"/>
</dbReference>
<evidence type="ECO:0000256" key="12">
    <source>
        <dbReference type="ARBA" id="ARBA00023269"/>
    </source>
</evidence>
<evidence type="ECO:0000256" key="5">
    <source>
        <dbReference type="ARBA" id="ARBA00022454"/>
    </source>
</evidence>
<dbReference type="GO" id="GO:0030527">
    <property type="term" value="F:structural constituent of chromatin"/>
    <property type="evidence" value="ECO:0007669"/>
    <property type="project" value="InterPro"/>
</dbReference>
<dbReference type="InterPro" id="IPR002119">
    <property type="entry name" value="Histone_H2A"/>
</dbReference>
<dbReference type="GO" id="GO:0046982">
    <property type="term" value="F:protein heterodimerization activity"/>
    <property type="evidence" value="ECO:0007669"/>
    <property type="project" value="InterPro"/>
</dbReference>
<dbReference type="PROSITE" id="PS00046">
    <property type="entry name" value="HISTONE_H2A"/>
    <property type="match status" value="1"/>
</dbReference>
<keyword evidence="17" id="KW-1185">Reference proteome</keyword>
<organism evidence="16 17">
    <name type="scientific">Apaloderma vittatum</name>
    <name type="common">Bar-tailed trogon</name>
    <dbReference type="NCBI Taxonomy" id="57397"/>
    <lineage>
        <taxon>Eukaryota</taxon>
        <taxon>Metazoa</taxon>
        <taxon>Chordata</taxon>
        <taxon>Craniata</taxon>
        <taxon>Vertebrata</taxon>
        <taxon>Euteleostomi</taxon>
        <taxon>Archelosauria</taxon>
        <taxon>Archosauria</taxon>
        <taxon>Dinosauria</taxon>
        <taxon>Saurischia</taxon>
        <taxon>Theropoda</taxon>
        <taxon>Coelurosauria</taxon>
        <taxon>Aves</taxon>
        <taxon>Neognathae</taxon>
        <taxon>Neoaves</taxon>
        <taxon>Telluraves</taxon>
        <taxon>Coraciimorphae</taxon>
        <taxon>Trogoniformes</taxon>
        <taxon>Trogonidae</taxon>
        <taxon>Apaloderma</taxon>
    </lineage>
</organism>
<evidence type="ECO:0000256" key="7">
    <source>
        <dbReference type="ARBA" id="ARBA00022553"/>
    </source>
</evidence>
<dbReference type="GO" id="GO:0005634">
    <property type="term" value="C:nucleus"/>
    <property type="evidence" value="ECO:0007669"/>
    <property type="project" value="UniProtKB-SubCell"/>
</dbReference>
<keyword evidence="8" id="KW-0832">Ubl conjugation</keyword>
<keyword evidence="5 13" id="KW-0158">Chromosome</keyword>
<comment type="similarity">
    <text evidence="4 13">Belongs to the histone H2A family.</text>
</comment>
<dbReference type="InterPro" id="IPR009072">
    <property type="entry name" value="Histone-fold"/>
</dbReference>
<sequence>ASKRNRSAKAGLQFPVSRVYRFLKRGNYSKRVSPSAAIYLAAVLQYLSRKILEAAGKTAKENKHRILPKHILLVVRNDENLNKLFSGVTIAQGGVLPNLPPELLRTKSSS</sequence>
<dbReference type="Pfam" id="PF16211">
    <property type="entry name" value="Histone_H2A_C"/>
    <property type="match status" value="1"/>
</dbReference>